<dbReference type="AlphaFoldDB" id="A0A0V8HKQ7"/>
<dbReference type="OrthoDB" id="69535at2"/>
<dbReference type="EMBL" id="FMAU01000001">
    <property type="protein sequence ID" value="SCB79026.1"/>
    <property type="molecule type" value="Genomic_DNA"/>
</dbReference>
<protein>
    <submittedName>
        <fullName evidence="2">Ribosomal protein S18 acetylase RimI</fullName>
    </submittedName>
</protein>
<dbReference type="InterPro" id="IPR000182">
    <property type="entry name" value="GNAT_dom"/>
</dbReference>
<dbReference type="Proteomes" id="UP000181997">
    <property type="component" value="Unassembled WGS sequence"/>
</dbReference>
<accession>A0A0V8HKQ7</accession>
<organism evidence="2 3">
    <name type="scientific">[Bacillus] enclensis</name>
    <dbReference type="NCBI Taxonomy" id="1402860"/>
    <lineage>
        <taxon>Bacteria</taxon>
        <taxon>Bacillati</taxon>
        <taxon>Bacillota</taxon>
        <taxon>Bacilli</taxon>
        <taxon>Bacillales</taxon>
        <taxon>Bacillaceae</taxon>
        <taxon>Rossellomorea</taxon>
    </lineage>
</organism>
<dbReference type="CDD" id="cd04301">
    <property type="entry name" value="NAT_SF"/>
    <property type="match status" value="1"/>
</dbReference>
<dbReference type="SUPFAM" id="SSF55729">
    <property type="entry name" value="Acyl-CoA N-acyltransferases (Nat)"/>
    <property type="match status" value="1"/>
</dbReference>
<dbReference type="PROSITE" id="PS51186">
    <property type="entry name" value="GNAT"/>
    <property type="match status" value="1"/>
</dbReference>
<dbReference type="Gene3D" id="3.40.630.30">
    <property type="match status" value="1"/>
</dbReference>
<evidence type="ECO:0000313" key="3">
    <source>
        <dbReference type="Proteomes" id="UP000181997"/>
    </source>
</evidence>
<sequence>MIEVKKAGTEHIKGIINVCSEGYRDTYKETHADTYIERVIAEFYHHDRILKEITHTSSDWNGWYVAIEGHKVVGAIGGGLISIEEGEIFVLYLDPNRRGEGIGTKLLQGFTDVQRENGAKKQWVSVAKGNEKGIPFYEARKFEFVKEQESFGNTEGEGYLSWRYCRSV</sequence>
<proteinExistence type="predicted"/>
<reference evidence="3" key="1">
    <citation type="submission" date="2016-08" db="EMBL/GenBank/DDBJ databases">
        <authorList>
            <person name="Varghese N."/>
            <person name="Submissions Spin"/>
        </authorList>
    </citation>
    <scope>NUCLEOTIDE SEQUENCE [LARGE SCALE GENOMIC DNA]</scope>
    <source>
        <strain evidence="3">SGD-1123</strain>
    </source>
</reference>
<dbReference type="InterPro" id="IPR016181">
    <property type="entry name" value="Acyl_CoA_acyltransferase"/>
</dbReference>
<gene>
    <name evidence="2" type="ORF">GA0061094_0514</name>
</gene>
<name>A0A0V8HKQ7_9BACI</name>
<feature type="domain" description="N-acetyltransferase" evidence="1">
    <location>
        <begin position="2"/>
        <end position="168"/>
    </location>
</feature>
<keyword evidence="2" id="KW-0689">Ribosomal protein</keyword>
<keyword evidence="2" id="KW-0687">Ribonucleoprotein</keyword>
<dbReference type="Pfam" id="PF00583">
    <property type="entry name" value="Acetyltransf_1"/>
    <property type="match status" value="1"/>
</dbReference>
<keyword evidence="3" id="KW-1185">Reference proteome</keyword>
<dbReference type="GO" id="GO:0005840">
    <property type="term" value="C:ribosome"/>
    <property type="evidence" value="ECO:0007669"/>
    <property type="project" value="UniProtKB-KW"/>
</dbReference>
<dbReference type="RefSeq" id="WP_058297398.1">
    <property type="nucleotide sequence ID" value="NZ_FMAU01000001.1"/>
</dbReference>
<evidence type="ECO:0000259" key="1">
    <source>
        <dbReference type="PROSITE" id="PS51186"/>
    </source>
</evidence>
<evidence type="ECO:0000313" key="2">
    <source>
        <dbReference type="EMBL" id="SCB79026.1"/>
    </source>
</evidence>
<dbReference type="GO" id="GO:0016747">
    <property type="term" value="F:acyltransferase activity, transferring groups other than amino-acyl groups"/>
    <property type="evidence" value="ECO:0007669"/>
    <property type="project" value="InterPro"/>
</dbReference>